<dbReference type="InterPro" id="IPR052895">
    <property type="entry name" value="HetReg/Transcr_Mod"/>
</dbReference>
<dbReference type="EMBL" id="MU003708">
    <property type="protein sequence ID" value="KAF2805931.1"/>
    <property type="molecule type" value="Genomic_DNA"/>
</dbReference>
<protein>
    <submittedName>
        <fullName evidence="1 3">Uncharacterized protein</fullName>
    </submittedName>
</protein>
<reference evidence="3" key="2">
    <citation type="submission" date="2020-04" db="EMBL/GenBank/DDBJ databases">
        <authorList>
            <consortium name="NCBI Genome Project"/>
        </authorList>
    </citation>
    <scope>NUCLEOTIDE SEQUENCE</scope>
    <source>
        <strain evidence="3">CBS 304.34</strain>
    </source>
</reference>
<evidence type="ECO:0000313" key="1">
    <source>
        <dbReference type="EMBL" id="KAF2805931.1"/>
    </source>
</evidence>
<dbReference type="PANTHER" id="PTHR24148">
    <property type="entry name" value="ANKYRIN REPEAT DOMAIN-CONTAINING PROTEIN 39 HOMOLOG-RELATED"/>
    <property type="match status" value="1"/>
</dbReference>
<gene>
    <name evidence="1 3" type="ORF">BDZ99DRAFT_100345</name>
</gene>
<proteinExistence type="predicted"/>
<reference evidence="1 3" key="1">
    <citation type="journal article" date="2020" name="Stud. Mycol.">
        <title>101 Dothideomycetes genomes: a test case for predicting lifestyles and emergence of pathogens.</title>
        <authorList>
            <person name="Haridas S."/>
            <person name="Albert R."/>
            <person name="Binder M."/>
            <person name="Bloem J."/>
            <person name="Labutti K."/>
            <person name="Salamov A."/>
            <person name="Andreopoulos B."/>
            <person name="Baker S."/>
            <person name="Barry K."/>
            <person name="Bills G."/>
            <person name="Bluhm B."/>
            <person name="Cannon C."/>
            <person name="Castanera R."/>
            <person name="Culley D."/>
            <person name="Daum C."/>
            <person name="Ezra D."/>
            <person name="Gonzalez J."/>
            <person name="Henrissat B."/>
            <person name="Kuo A."/>
            <person name="Liang C."/>
            <person name="Lipzen A."/>
            <person name="Lutzoni F."/>
            <person name="Magnuson J."/>
            <person name="Mondo S."/>
            <person name="Nolan M."/>
            <person name="Ohm R."/>
            <person name="Pangilinan J."/>
            <person name="Park H.-J."/>
            <person name="Ramirez L."/>
            <person name="Alfaro M."/>
            <person name="Sun H."/>
            <person name="Tritt A."/>
            <person name="Yoshinaga Y."/>
            <person name="Zwiers L.-H."/>
            <person name="Turgeon B."/>
            <person name="Goodwin S."/>
            <person name="Spatafora J."/>
            <person name="Crous P."/>
            <person name="Grigoriev I."/>
        </authorList>
    </citation>
    <scope>NUCLEOTIDE SEQUENCE</scope>
    <source>
        <strain evidence="1 3">CBS 304.34</strain>
    </source>
</reference>
<dbReference type="PANTHER" id="PTHR24148:SF64">
    <property type="entry name" value="HETEROKARYON INCOMPATIBILITY DOMAIN-CONTAINING PROTEIN"/>
    <property type="match status" value="1"/>
</dbReference>
<evidence type="ECO:0000313" key="2">
    <source>
        <dbReference type="Proteomes" id="UP000504636"/>
    </source>
</evidence>
<evidence type="ECO:0000313" key="3">
    <source>
        <dbReference type="RefSeq" id="XP_033572895.1"/>
    </source>
</evidence>
<accession>A0A6A6YAT5</accession>
<dbReference type="GeneID" id="54453203"/>
<sequence length="360" mass="40753">MELALSRGAMFYHGLEKISWRELRVALESPRTSVALESDPLNTILAVHKNNKKILNLLREFHAAECSDPRDKLFAIYGLATDLDFNNELPDTIADSDDVTLYFNPRTINVSEEERSFDGKEPLIHALVDYNDTTENCFTRFTISCLKIGLLPEILEHVKSFGSLHDRGQHITFMGSRLVTVKTTARHLKERATDLSILQCSDFNLAAPATDSSDLNHPSPPTNLESLLQIWEVVHVQPSSEDLRNIGFGWLSIESSKRDSKLTDNWLRLMPGLIKEAINNLEGLEKRRSSLEEDSLDGGSHQEGNSFCFRYWEDVAKDRTLSVMSMVRKMELQAHPRGACASFRNAARAMFCICRLVELL</sequence>
<organism evidence="1">
    <name type="scientific">Mytilinidion resinicola</name>
    <dbReference type="NCBI Taxonomy" id="574789"/>
    <lineage>
        <taxon>Eukaryota</taxon>
        <taxon>Fungi</taxon>
        <taxon>Dikarya</taxon>
        <taxon>Ascomycota</taxon>
        <taxon>Pezizomycotina</taxon>
        <taxon>Dothideomycetes</taxon>
        <taxon>Pleosporomycetidae</taxon>
        <taxon>Mytilinidiales</taxon>
        <taxon>Mytilinidiaceae</taxon>
        <taxon>Mytilinidion</taxon>
    </lineage>
</organism>
<dbReference type="OrthoDB" id="2157530at2759"/>
<reference evidence="3" key="3">
    <citation type="submission" date="2025-04" db="UniProtKB">
        <authorList>
            <consortium name="RefSeq"/>
        </authorList>
    </citation>
    <scope>IDENTIFICATION</scope>
    <source>
        <strain evidence="3">CBS 304.34</strain>
    </source>
</reference>
<keyword evidence="2" id="KW-1185">Reference proteome</keyword>
<dbReference type="Proteomes" id="UP000504636">
    <property type="component" value="Unplaced"/>
</dbReference>
<name>A0A6A6YAT5_9PEZI</name>
<dbReference type="RefSeq" id="XP_033572895.1">
    <property type="nucleotide sequence ID" value="XM_033712310.1"/>
</dbReference>
<dbReference type="AlphaFoldDB" id="A0A6A6YAT5"/>